<feature type="transmembrane region" description="Helical" evidence="9">
    <location>
        <begin position="132"/>
        <end position="153"/>
    </location>
</feature>
<comment type="function">
    <text evidence="9">Part of the tripartite ATP-independent periplasmic (TRAP) transport system.</text>
</comment>
<evidence type="ECO:0000256" key="8">
    <source>
        <dbReference type="ARBA" id="ARBA00038436"/>
    </source>
</evidence>
<keyword evidence="4 9" id="KW-0997">Cell inner membrane</keyword>
<name>A0A9D1WFG4_9GAMM</name>
<comment type="subcellular location">
    <subcellularLocation>
        <location evidence="1 9">Cell inner membrane</location>
        <topology evidence="1 9">Multi-pass membrane protein</topology>
    </subcellularLocation>
</comment>
<protein>
    <recommendedName>
        <fullName evidence="9">TRAP transporter small permease protein</fullName>
    </recommendedName>
</protein>
<evidence type="ECO:0000256" key="2">
    <source>
        <dbReference type="ARBA" id="ARBA00022448"/>
    </source>
</evidence>
<keyword evidence="2 9" id="KW-0813">Transport</keyword>
<keyword evidence="6 9" id="KW-1133">Transmembrane helix</keyword>
<evidence type="ECO:0000259" key="11">
    <source>
        <dbReference type="Pfam" id="PF04290"/>
    </source>
</evidence>
<evidence type="ECO:0000256" key="9">
    <source>
        <dbReference type="RuleBase" id="RU369079"/>
    </source>
</evidence>
<dbReference type="PANTHER" id="PTHR35011:SF2">
    <property type="entry name" value="2,3-DIKETO-L-GULONATE TRAP TRANSPORTER SMALL PERMEASE PROTEIN YIAM"/>
    <property type="match status" value="1"/>
</dbReference>
<accession>A0A9D1WFG4</accession>
<keyword evidence="7 9" id="KW-0472">Membrane</keyword>
<feature type="compositionally biased region" description="Low complexity" evidence="10">
    <location>
        <begin position="183"/>
        <end position="195"/>
    </location>
</feature>
<evidence type="ECO:0000256" key="3">
    <source>
        <dbReference type="ARBA" id="ARBA00022475"/>
    </source>
</evidence>
<feature type="transmembrane region" description="Helical" evidence="9">
    <location>
        <begin position="51"/>
        <end position="69"/>
    </location>
</feature>
<reference evidence="12" key="1">
    <citation type="journal article" date="2021" name="PeerJ">
        <title>Extensive microbial diversity within the chicken gut microbiome revealed by metagenomics and culture.</title>
        <authorList>
            <person name="Gilroy R."/>
            <person name="Ravi A."/>
            <person name="Getino M."/>
            <person name="Pursley I."/>
            <person name="Horton D.L."/>
            <person name="Alikhan N.F."/>
            <person name="Baker D."/>
            <person name="Gharbi K."/>
            <person name="Hall N."/>
            <person name="Watson M."/>
            <person name="Adriaenssens E.M."/>
            <person name="Foster-Nyarko E."/>
            <person name="Jarju S."/>
            <person name="Secka A."/>
            <person name="Antonio M."/>
            <person name="Oren A."/>
            <person name="Chaudhuri R.R."/>
            <person name="La Ragione R."/>
            <person name="Hildebrand F."/>
            <person name="Pallen M.J."/>
        </authorList>
    </citation>
    <scope>NUCLEOTIDE SEQUENCE</scope>
    <source>
        <strain evidence="12">USASDec5-558</strain>
    </source>
</reference>
<comment type="subunit">
    <text evidence="9">The complex comprises the extracytoplasmic solute receptor protein and the two transmembrane proteins.</text>
</comment>
<evidence type="ECO:0000256" key="6">
    <source>
        <dbReference type="ARBA" id="ARBA00022989"/>
    </source>
</evidence>
<feature type="region of interest" description="Disordered" evidence="10">
    <location>
        <begin position="183"/>
        <end position="204"/>
    </location>
</feature>
<evidence type="ECO:0000313" key="12">
    <source>
        <dbReference type="EMBL" id="HIX57227.1"/>
    </source>
</evidence>
<dbReference type="InterPro" id="IPR055348">
    <property type="entry name" value="DctQ"/>
</dbReference>
<sequence length="204" mass="22331">MYDFLVKLKAGMTYVLARLCTILLVVMTLLVLWQVFTRYCLNDPASFTEELVRDFLIWTGFIGAAYAFSSREHMALTFVRDRFDAPTRKTITIIVDAIILIFAFSILVVGGTKLAISASMEYSALLGIPRSLVYSMAPISGVFIIIAQIINLYEDFTGVSLSPNAANAAPAVVVAESEPSQAVATDAANADQATVTKDERKEDQ</sequence>
<dbReference type="InterPro" id="IPR007387">
    <property type="entry name" value="TRAP_DctQ"/>
</dbReference>
<evidence type="ECO:0000256" key="5">
    <source>
        <dbReference type="ARBA" id="ARBA00022692"/>
    </source>
</evidence>
<evidence type="ECO:0000256" key="7">
    <source>
        <dbReference type="ARBA" id="ARBA00023136"/>
    </source>
</evidence>
<dbReference type="PANTHER" id="PTHR35011">
    <property type="entry name" value="2,3-DIKETO-L-GULONATE TRAP TRANSPORTER SMALL PERMEASE PROTEIN YIAM"/>
    <property type="match status" value="1"/>
</dbReference>
<dbReference type="GO" id="GO:0022857">
    <property type="term" value="F:transmembrane transporter activity"/>
    <property type="evidence" value="ECO:0007669"/>
    <property type="project" value="UniProtKB-UniRule"/>
</dbReference>
<evidence type="ECO:0000313" key="13">
    <source>
        <dbReference type="Proteomes" id="UP000886829"/>
    </source>
</evidence>
<dbReference type="Pfam" id="PF04290">
    <property type="entry name" value="DctQ"/>
    <property type="match status" value="1"/>
</dbReference>
<comment type="similarity">
    <text evidence="8 9">Belongs to the TRAP transporter small permease family.</text>
</comment>
<feature type="domain" description="Tripartite ATP-independent periplasmic transporters DctQ component" evidence="11">
    <location>
        <begin position="27"/>
        <end position="157"/>
    </location>
</feature>
<comment type="caution">
    <text evidence="12">The sequence shown here is derived from an EMBL/GenBank/DDBJ whole genome shotgun (WGS) entry which is preliminary data.</text>
</comment>
<organism evidence="12 13">
    <name type="scientific">Candidatus Anaerobiospirillum pullistercoris</name>
    <dbReference type="NCBI Taxonomy" id="2838452"/>
    <lineage>
        <taxon>Bacteria</taxon>
        <taxon>Pseudomonadati</taxon>
        <taxon>Pseudomonadota</taxon>
        <taxon>Gammaproteobacteria</taxon>
        <taxon>Aeromonadales</taxon>
        <taxon>Succinivibrionaceae</taxon>
        <taxon>Anaerobiospirillum</taxon>
    </lineage>
</organism>
<dbReference type="GO" id="GO:0015740">
    <property type="term" value="P:C4-dicarboxylate transport"/>
    <property type="evidence" value="ECO:0007669"/>
    <property type="project" value="TreeGrafter"/>
</dbReference>
<evidence type="ECO:0000256" key="10">
    <source>
        <dbReference type="SAM" id="MobiDB-lite"/>
    </source>
</evidence>
<keyword evidence="5 9" id="KW-0812">Transmembrane</keyword>
<reference evidence="12" key="2">
    <citation type="submission" date="2021-04" db="EMBL/GenBank/DDBJ databases">
        <authorList>
            <person name="Gilroy R."/>
        </authorList>
    </citation>
    <scope>NUCLEOTIDE SEQUENCE</scope>
    <source>
        <strain evidence="12">USASDec5-558</strain>
    </source>
</reference>
<dbReference type="GO" id="GO:0005886">
    <property type="term" value="C:plasma membrane"/>
    <property type="evidence" value="ECO:0007669"/>
    <property type="project" value="UniProtKB-SubCell"/>
</dbReference>
<feature type="transmembrane region" description="Helical" evidence="9">
    <location>
        <begin position="12"/>
        <end position="36"/>
    </location>
</feature>
<dbReference type="AlphaFoldDB" id="A0A9D1WFG4"/>
<dbReference type="Proteomes" id="UP000886829">
    <property type="component" value="Unassembled WGS sequence"/>
</dbReference>
<proteinExistence type="inferred from homology"/>
<gene>
    <name evidence="12" type="ORF">H9850_07130</name>
</gene>
<feature type="transmembrane region" description="Helical" evidence="9">
    <location>
        <begin position="90"/>
        <end position="112"/>
    </location>
</feature>
<keyword evidence="3" id="KW-1003">Cell membrane</keyword>
<evidence type="ECO:0000256" key="4">
    <source>
        <dbReference type="ARBA" id="ARBA00022519"/>
    </source>
</evidence>
<dbReference type="EMBL" id="DXEV01000142">
    <property type="protein sequence ID" value="HIX57227.1"/>
    <property type="molecule type" value="Genomic_DNA"/>
</dbReference>
<evidence type="ECO:0000256" key="1">
    <source>
        <dbReference type="ARBA" id="ARBA00004429"/>
    </source>
</evidence>